<feature type="transmembrane region" description="Helical" evidence="1">
    <location>
        <begin position="209"/>
        <end position="234"/>
    </location>
</feature>
<keyword evidence="1" id="KW-0472">Membrane</keyword>
<keyword evidence="3" id="KW-1185">Reference proteome</keyword>
<feature type="transmembrane region" description="Helical" evidence="1">
    <location>
        <begin position="58"/>
        <end position="79"/>
    </location>
</feature>
<evidence type="ECO:0008006" key="4">
    <source>
        <dbReference type="Google" id="ProtNLM"/>
    </source>
</evidence>
<sequence length="295" mass="34223">MVYSNEESGSLEYFLRWQVAVCALIIILPTIGAFVLLSRIQKPHLNSSDLWIPCWKNLNPVWLLIYRALVVFCMSWLLYEVTILYGAPVFFFYTQWTFMLVIVYFVLGTIISANGCWKYLKTAVVESEEDNVKERAGFWGYLMLILYQTSGGAVMLTDIVFWGLLLPFQSDGQFSLTLLIGCIHGVNLLFLLLDTALNNLPFPWFRMAYFVFWSCTYIIFQWTLHACGLSWWPYPFLELSTPWAPMWYFAIALIHVPCYGIYVLVVKLKTTLFSKVFPQMMRGRIEASTCKEHAS</sequence>
<evidence type="ECO:0000313" key="2">
    <source>
        <dbReference type="EMBL" id="PIA60830.1"/>
    </source>
</evidence>
<organism evidence="2 3">
    <name type="scientific">Aquilegia coerulea</name>
    <name type="common">Rocky mountain columbine</name>
    <dbReference type="NCBI Taxonomy" id="218851"/>
    <lineage>
        <taxon>Eukaryota</taxon>
        <taxon>Viridiplantae</taxon>
        <taxon>Streptophyta</taxon>
        <taxon>Embryophyta</taxon>
        <taxon>Tracheophyta</taxon>
        <taxon>Spermatophyta</taxon>
        <taxon>Magnoliopsida</taxon>
        <taxon>Ranunculales</taxon>
        <taxon>Ranunculaceae</taxon>
        <taxon>Thalictroideae</taxon>
        <taxon>Aquilegia</taxon>
    </lineage>
</organism>
<feature type="transmembrane region" description="Helical" evidence="1">
    <location>
        <begin position="91"/>
        <end position="117"/>
    </location>
</feature>
<proteinExistence type="predicted"/>
<dbReference type="PANTHER" id="PTHR12242:SF38">
    <property type="entry name" value="TRANSMEMBRANE PROTEIN"/>
    <property type="match status" value="1"/>
</dbReference>
<evidence type="ECO:0000313" key="3">
    <source>
        <dbReference type="Proteomes" id="UP000230069"/>
    </source>
</evidence>
<dbReference type="Proteomes" id="UP000230069">
    <property type="component" value="Unassembled WGS sequence"/>
</dbReference>
<keyword evidence="1" id="KW-1133">Transmembrane helix</keyword>
<reference evidence="2 3" key="1">
    <citation type="submission" date="2017-09" db="EMBL/GenBank/DDBJ databases">
        <title>WGS assembly of Aquilegia coerulea Goldsmith.</title>
        <authorList>
            <person name="Hodges S."/>
            <person name="Kramer E."/>
            <person name="Nordborg M."/>
            <person name="Tomkins J."/>
            <person name="Borevitz J."/>
            <person name="Derieg N."/>
            <person name="Yan J."/>
            <person name="Mihaltcheva S."/>
            <person name="Hayes R.D."/>
            <person name="Rokhsar D."/>
        </authorList>
    </citation>
    <scope>NUCLEOTIDE SEQUENCE [LARGE SCALE GENOMIC DNA]</scope>
    <source>
        <strain evidence="3">cv. Goldsmith</strain>
    </source>
</reference>
<feature type="transmembrane region" description="Helical" evidence="1">
    <location>
        <begin position="138"/>
        <end position="164"/>
    </location>
</feature>
<dbReference type="PANTHER" id="PTHR12242">
    <property type="entry name" value="OS02G0130600 PROTEIN-RELATED"/>
    <property type="match status" value="1"/>
</dbReference>
<dbReference type="AlphaFoldDB" id="A0A2G5EYN5"/>
<feature type="transmembrane region" description="Helical" evidence="1">
    <location>
        <begin position="246"/>
        <end position="265"/>
    </location>
</feature>
<dbReference type="InParanoid" id="A0A2G5EYN5"/>
<feature type="transmembrane region" description="Helical" evidence="1">
    <location>
        <begin position="15"/>
        <end position="37"/>
    </location>
</feature>
<feature type="transmembrane region" description="Helical" evidence="1">
    <location>
        <begin position="176"/>
        <end position="197"/>
    </location>
</feature>
<dbReference type="EMBL" id="KZ305020">
    <property type="protein sequence ID" value="PIA60830.1"/>
    <property type="molecule type" value="Genomic_DNA"/>
</dbReference>
<name>A0A2G5EYN5_AQUCA</name>
<dbReference type="GO" id="GO:0016020">
    <property type="term" value="C:membrane"/>
    <property type="evidence" value="ECO:0007669"/>
    <property type="project" value="TreeGrafter"/>
</dbReference>
<gene>
    <name evidence="2" type="ORF">AQUCO_00300394v1</name>
</gene>
<accession>A0A2G5EYN5</accession>
<dbReference type="OrthoDB" id="419711at2759"/>
<keyword evidence="1" id="KW-0812">Transmembrane</keyword>
<protein>
    <recommendedName>
        <fullName evidence="4">Transmembrane protein</fullName>
    </recommendedName>
</protein>
<evidence type="ECO:0000256" key="1">
    <source>
        <dbReference type="SAM" id="Phobius"/>
    </source>
</evidence>